<name>A0A918TLU6_9BACT</name>
<organism evidence="1 2">
    <name type="scientific">Roseibacillus persicicus</name>
    <dbReference type="NCBI Taxonomy" id="454148"/>
    <lineage>
        <taxon>Bacteria</taxon>
        <taxon>Pseudomonadati</taxon>
        <taxon>Verrucomicrobiota</taxon>
        <taxon>Verrucomicrobiia</taxon>
        <taxon>Verrucomicrobiales</taxon>
        <taxon>Verrucomicrobiaceae</taxon>
        <taxon>Roseibacillus</taxon>
    </lineage>
</organism>
<reference evidence="1" key="1">
    <citation type="journal article" date="2014" name="Int. J. Syst. Evol. Microbiol.">
        <title>Complete genome sequence of Corynebacterium casei LMG S-19264T (=DSM 44701T), isolated from a smear-ripened cheese.</title>
        <authorList>
            <consortium name="US DOE Joint Genome Institute (JGI-PGF)"/>
            <person name="Walter F."/>
            <person name="Albersmeier A."/>
            <person name="Kalinowski J."/>
            <person name="Ruckert C."/>
        </authorList>
    </citation>
    <scope>NUCLEOTIDE SEQUENCE</scope>
    <source>
        <strain evidence="1">KCTC 12988</strain>
    </source>
</reference>
<evidence type="ECO:0000313" key="2">
    <source>
        <dbReference type="Proteomes" id="UP000644507"/>
    </source>
</evidence>
<proteinExistence type="predicted"/>
<accession>A0A918TLU6</accession>
<dbReference type="EMBL" id="BMXI01000007">
    <property type="protein sequence ID" value="GHC52674.1"/>
    <property type="molecule type" value="Genomic_DNA"/>
</dbReference>
<keyword evidence="2" id="KW-1185">Reference proteome</keyword>
<evidence type="ECO:0000313" key="1">
    <source>
        <dbReference type="EMBL" id="GHC52674.1"/>
    </source>
</evidence>
<dbReference type="RefSeq" id="WP_189569685.1">
    <property type="nucleotide sequence ID" value="NZ_BMXI01000007.1"/>
</dbReference>
<dbReference type="Proteomes" id="UP000644507">
    <property type="component" value="Unassembled WGS sequence"/>
</dbReference>
<comment type="caution">
    <text evidence="1">The sequence shown here is derived from an EMBL/GenBank/DDBJ whole genome shotgun (WGS) entry which is preliminary data.</text>
</comment>
<sequence length="129" mass="14516">MPILAQQSIRQGECSCCGNHTYTSTGTAVLADQSEALYIARWTENGPRHGMAFLIVLPGSEAFVSVLYKFEVESFMVVSEADYDWKLEKGQRVFAREEVIATPLAARVFAFLDEIWLHDPAVFSFHSKH</sequence>
<reference evidence="1" key="2">
    <citation type="submission" date="2020-09" db="EMBL/GenBank/DDBJ databases">
        <authorList>
            <person name="Sun Q."/>
            <person name="Kim S."/>
        </authorList>
    </citation>
    <scope>NUCLEOTIDE SEQUENCE</scope>
    <source>
        <strain evidence="1">KCTC 12988</strain>
    </source>
</reference>
<dbReference type="AlphaFoldDB" id="A0A918TLU6"/>
<gene>
    <name evidence="1" type="ORF">GCM10007100_18800</name>
</gene>
<protein>
    <submittedName>
        <fullName evidence="1">Uncharacterized protein</fullName>
    </submittedName>
</protein>